<dbReference type="GO" id="GO:0016787">
    <property type="term" value="F:hydrolase activity"/>
    <property type="evidence" value="ECO:0007669"/>
    <property type="project" value="UniProtKB-KW"/>
</dbReference>
<feature type="domain" description="KaiC" evidence="8">
    <location>
        <begin position="40"/>
        <end position="282"/>
    </location>
</feature>
<dbReference type="InterPro" id="IPR030665">
    <property type="entry name" value="KaiC"/>
</dbReference>
<evidence type="ECO:0000256" key="6">
    <source>
        <dbReference type="ARBA" id="ARBA00022801"/>
    </source>
</evidence>
<evidence type="ECO:0000256" key="3">
    <source>
        <dbReference type="ARBA" id="ARBA00022679"/>
    </source>
</evidence>
<dbReference type="OrthoDB" id="9783783at2"/>
<dbReference type="SMART" id="SM00382">
    <property type="entry name" value="AAA"/>
    <property type="match status" value="2"/>
</dbReference>
<sequence length="529" mass="56872">MDHAVTPPAPSPANPPAGVSAASSAAPSAGSRRAARKPARRISTGIPGLDDILCGGLTAERVYLVEGSPGSGKTTLGLQFLLDGVARGEPGLYVTLSETADELDAVAESHGWSIDAIDIFELASDEVLDPDAQQSVLHPAEVELGETTRGVMEHVDRARPVRVVFDSLSELRLLAQNPLRYRRQILALKQFFAARACTVLLLDDKTNQADQHLHSIAHGVISLEQIAQEFGKERRRVNILKLRGVKYRGGYHDYALETGGLRMFPRLVSAEHATFLTPVARSTGNAGLDELLGGGLVAGTNTLIVGPSGVGKTSVTVRCMLAALERGEKAAFYLFDEGMGTFFARSQSLGMDLHPYLDSGQLAVRHVDPAELSPGEFAQMLRDAVESDGVAFIVIDSLNAYMQAMPGEQYLTLQMHELLAYLNQKGVTTALVLGEHGTVGQEQRDVDLSYLSDSTVLLRFFEAGGKLRRAITVIKSRTADHAQTIHEMLLQSHGIEIGAPLLGFEGILTGLPSYRGDTKMMVSADNAAR</sequence>
<dbReference type="RefSeq" id="WP_155711546.1">
    <property type="nucleotide sequence ID" value="NZ_BMWU01000015.1"/>
</dbReference>
<keyword evidence="2" id="KW-0597">Phosphoprotein</keyword>
<evidence type="ECO:0000256" key="5">
    <source>
        <dbReference type="ARBA" id="ARBA00022777"/>
    </source>
</evidence>
<evidence type="ECO:0000313" key="10">
    <source>
        <dbReference type="Proteomes" id="UP000431684"/>
    </source>
</evidence>
<proteinExistence type="predicted"/>
<keyword evidence="10" id="KW-1185">Reference proteome</keyword>
<dbReference type="InterPro" id="IPR051347">
    <property type="entry name" value="Circadian_clock_KaiC-rel"/>
</dbReference>
<dbReference type="CDD" id="cd19488">
    <property type="entry name" value="KaiC-like_N"/>
    <property type="match status" value="1"/>
</dbReference>
<dbReference type="InterPro" id="IPR014774">
    <property type="entry name" value="KaiC-like_dom"/>
</dbReference>
<gene>
    <name evidence="9" type="ORF">GJV26_26165</name>
</gene>
<evidence type="ECO:0000313" key="9">
    <source>
        <dbReference type="EMBL" id="MUI15918.1"/>
    </source>
</evidence>
<accession>A0A6I3XTR4</accession>
<comment type="caution">
    <text evidence="9">The sequence shown here is derived from an EMBL/GenBank/DDBJ whole genome shotgun (WGS) entry which is preliminary data.</text>
</comment>
<dbReference type="Pfam" id="PF06745">
    <property type="entry name" value="ATPase"/>
    <property type="match status" value="2"/>
</dbReference>
<evidence type="ECO:0000256" key="1">
    <source>
        <dbReference type="ARBA" id="ARBA00012513"/>
    </source>
</evidence>
<dbReference type="PANTHER" id="PTHR42926">
    <property type="match status" value="1"/>
</dbReference>
<keyword evidence="5" id="KW-0418">Kinase</keyword>
<evidence type="ECO:0000256" key="2">
    <source>
        <dbReference type="ARBA" id="ARBA00022553"/>
    </source>
</evidence>
<keyword evidence="4" id="KW-0677">Repeat</keyword>
<evidence type="ECO:0000259" key="8">
    <source>
        <dbReference type="PROSITE" id="PS51146"/>
    </source>
</evidence>
<keyword evidence="3" id="KW-0808">Transferase</keyword>
<keyword evidence="6" id="KW-0378">Hydrolase</keyword>
<dbReference type="PANTHER" id="PTHR42926:SF1">
    <property type="entry name" value="CIRCADIAN CLOCK OSCILLATOR PROTEIN KAIC 1"/>
    <property type="match status" value="1"/>
</dbReference>
<reference evidence="9 10" key="1">
    <citation type="submission" date="2019-11" db="EMBL/GenBank/DDBJ databases">
        <title>Draft Genome Sequences of Six Type Strains of the Genus Massilia.</title>
        <authorList>
            <person name="Miess H."/>
            <person name="Frediansyah A."/>
            <person name="Goeker M."/>
            <person name="Gross H."/>
        </authorList>
    </citation>
    <scope>NUCLEOTIDE SEQUENCE [LARGE SCALE GENOMIC DNA]</scope>
    <source>
        <strain evidence="9 10">DSM 17513</strain>
    </source>
</reference>
<dbReference type="GO" id="GO:0004674">
    <property type="term" value="F:protein serine/threonine kinase activity"/>
    <property type="evidence" value="ECO:0007669"/>
    <property type="project" value="UniProtKB-EC"/>
</dbReference>
<dbReference type="GO" id="GO:0005524">
    <property type="term" value="F:ATP binding"/>
    <property type="evidence" value="ECO:0007669"/>
    <property type="project" value="InterPro"/>
</dbReference>
<organism evidence="9 10">
    <name type="scientific">Pseudoduganella dura</name>
    <dbReference type="NCBI Taxonomy" id="321982"/>
    <lineage>
        <taxon>Bacteria</taxon>
        <taxon>Pseudomonadati</taxon>
        <taxon>Pseudomonadota</taxon>
        <taxon>Betaproteobacteria</taxon>
        <taxon>Burkholderiales</taxon>
        <taxon>Oxalobacteraceae</taxon>
        <taxon>Telluria group</taxon>
        <taxon>Pseudoduganella</taxon>
    </lineage>
</organism>
<dbReference type="SUPFAM" id="SSF52540">
    <property type="entry name" value="P-loop containing nucleoside triphosphate hydrolases"/>
    <property type="match status" value="2"/>
</dbReference>
<evidence type="ECO:0000256" key="4">
    <source>
        <dbReference type="ARBA" id="ARBA00022737"/>
    </source>
</evidence>
<dbReference type="InterPro" id="IPR027417">
    <property type="entry name" value="P-loop_NTPase"/>
</dbReference>
<dbReference type="InterPro" id="IPR003593">
    <property type="entry name" value="AAA+_ATPase"/>
</dbReference>
<dbReference type="AlphaFoldDB" id="A0A6I3XTR4"/>
<dbReference type="PIRSF" id="PIRSF039117">
    <property type="entry name" value="KaiC"/>
    <property type="match status" value="1"/>
</dbReference>
<dbReference type="PROSITE" id="PS51146">
    <property type="entry name" value="KAIC"/>
    <property type="match status" value="2"/>
</dbReference>
<protein>
    <recommendedName>
        <fullName evidence="1">non-specific serine/threonine protein kinase</fullName>
        <ecNumber evidence="1">2.7.11.1</ecNumber>
    </recommendedName>
</protein>
<feature type="region of interest" description="Disordered" evidence="7">
    <location>
        <begin position="1"/>
        <end position="41"/>
    </location>
</feature>
<dbReference type="EMBL" id="WNWM01000002">
    <property type="protein sequence ID" value="MUI15918.1"/>
    <property type="molecule type" value="Genomic_DNA"/>
</dbReference>
<feature type="domain" description="KaiC" evidence="8">
    <location>
        <begin position="283"/>
        <end position="511"/>
    </location>
</feature>
<dbReference type="EC" id="2.7.11.1" evidence="1"/>
<name>A0A6I3XTR4_9BURK</name>
<dbReference type="InterPro" id="IPR010624">
    <property type="entry name" value="KaiC_dom"/>
</dbReference>
<dbReference type="Gene3D" id="3.40.50.300">
    <property type="entry name" value="P-loop containing nucleotide triphosphate hydrolases"/>
    <property type="match status" value="2"/>
</dbReference>
<dbReference type="Proteomes" id="UP000431684">
    <property type="component" value="Unassembled WGS sequence"/>
</dbReference>
<feature type="compositionally biased region" description="Low complexity" evidence="7">
    <location>
        <begin position="16"/>
        <end position="32"/>
    </location>
</feature>
<evidence type="ECO:0000256" key="7">
    <source>
        <dbReference type="SAM" id="MobiDB-lite"/>
    </source>
</evidence>